<dbReference type="RefSeq" id="YP_008058717.1">
    <property type="nucleotide sequence ID" value="NC_021322.1"/>
</dbReference>
<evidence type="ECO:0000313" key="3">
    <source>
        <dbReference type="Proteomes" id="UP000203449"/>
    </source>
</evidence>
<accession>R4TM86</accession>
<keyword evidence="3" id="KW-1185">Reference proteome</keyword>
<name>R4TM86_9CAUD</name>
<evidence type="ECO:0000313" key="2">
    <source>
        <dbReference type="EMBL" id="AGM11283.1"/>
    </source>
</evidence>
<gene>
    <name evidence="2" type="primary">27</name>
    <name evidence="2" type="ORF">HHTV1_27</name>
</gene>
<protein>
    <recommendedName>
        <fullName evidence="4">C2H2-type domain-containing protein</fullName>
    </recommendedName>
</protein>
<reference evidence="2 3" key="1">
    <citation type="submission" date="2012-12" db="EMBL/GenBank/DDBJ databases">
        <authorList>
            <person name="Sencilo A."/>
            <person name="Jacobs-Sera D."/>
            <person name="Russell D.A."/>
            <person name="Ko C."/>
            <person name="Atanasova N."/>
            <person name="Osterlund E."/>
            <person name="Oksanen H.M."/>
            <person name="Bamford D.H."/>
            <person name="Hatfull G.F."/>
            <person name="Roine E."/>
            <person name="Hendrix R.W."/>
        </authorList>
    </citation>
    <scope>NUCLEOTIDE SEQUENCE [LARGE SCALE GENOMIC DNA]</scope>
</reference>
<dbReference type="EMBL" id="KC292025">
    <property type="protein sequence ID" value="AGM11283.1"/>
    <property type="molecule type" value="Genomic_DNA"/>
</dbReference>
<dbReference type="KEGG" id="vg:16194259"/>
<sequence>MARELPKTEPESDDGDPITEYIQFRGRQTSVVLDDFGIRFQMMQKETPEGGFRMHEPLPIASEEAMRAGEAPANAVAAPVAEELTHGELSNPLICYGVICEHPVDDPDDPEAICGQVFPSVKSLNGHLSSHYQADSDENQRDADSSGSATETDAGDQ</sequence>
<evidence type="ECO:0008006" key="4">
    <source>
        <dbReference type="Google" id="ProtNLM"/>
    </source>
</evidence>
<proteinExistence type="predicted"/>
<organism evidence="2 3">
    <name type="scientific">Haloarcula hispanica tailed virus 1</name>
    <dbReference type="NCBI Taxonomy" id="1273750"/>
    <lineage>
        <taxon>Viruses</taxon>
        <taxon>Duplodnaviria</taxon>
        <taxon>Heunggongvirae</taxon>
        <taxon>Uroviricota</taxon>
        <taxon>Caudoviricetes</taxon>
        <taxon>Madisaviridae</taxon>
        <taxon>Clampvirus</taxon>
        <taxon>Clampvirus italiense</taxon>
        <taxon>Clampvirus HHTV1</taxon>
    </lineage>
</organism>
<feature type="region of interest" description="Disordered" evidence="1">
    <location>
        <begin position="127"/>
        <end position="157"/>
    </location>
</feature>
<dbReference type="Proteomes" id="UP000203449">
    <property type="component" value="Segment"/>
</dbReference>
<dbReference type="GeneID" id="16194259"/>
<evidence type="ECO:0000256" key="1">
    <source>
        <dbReference type="SAM" id="MobiDB-lite"/>
    </source>
</evidence>